<gene>
    <name evidence="2" type="ORF">HF086_009269</name>
</gene>
<comment type="caution">
    <text evidence="2">The sequence shown here is derived from an EMBL/GenBank/DDBJ whole genome shotgun (WGS) entry which is preliminary data.</text>
</comment>
<proteinExistence type="predicted"/>
<dbReference type="EMBL" id="JACEFF010000602">
    <property type="protein sequence ID" value="KAH9634617.1"/>
    <property type="molecule type" value="Genomic_DNA"/>
</dbReference>
<accession>A0A922MCY2</accession>
<evidence type="ECO:0000313" key="2">
    <source>
        <dbReference type="EMBL" id="KAH9634617.1"/>
    </source>
</evidence>
<feature type="compositionally biased region" description="Basic residues" evidence="1">
    <location>
        <begin position="11"/>
        <end position="20"/>
    </location>
</feature>
<organism evidence="2 3">
    <name type="scientific">Spodoptera exigua</name>
    <name type="common">Beet armyworm</name>
    <name type="synonym">Noctua fulgens</name>
    <dbReference type="NCBI Taxonomy" id="7107"/>
    <lineage>
        <taxon>Eukaryota</taxon>
        <taxon>Metazoa</taxon>
        <taxon>Ecdysozoa</taxon>
        <taxon>Arthropoda</taxon>
        <taxon>Hexapoda</taxon>
        <taxon>Insecta</taxon>
        <taxon>Pterygota</taxon>
        <taxon>Neoptera</taxon>
        <taxon>Endopterygota</taxon>
        <taxon>Lepidoptera</taxon>
        <taxon>Glossata</taxon>
        <taxon>Ditrysia</taxon>
        <taxon>Noctuoidea</taxon>
        <taxon>Noctuidae</taxon>
        <taxon>Amphipyrinae</taxon>
        <taxon>Spodoptera</taxon>
    </lineage>
</organism>
<protein>
    <submittedName>
        <fullName evidence="2">Uncharacterized protein</fullName>
    </submittedName>
</protein>
<evidence type="ECO:0000256" key="1">
    <source>
        <dbReference type="SAM" id="MobiDB-lite"/>
    </source>
</evidence>
<name>A0A922MCY2_SPOEX</name>
<evidence type="ECO:0000313" key="3">
    <source>
        <dbReference type="Proteomes" id="UP000814243"/>
    </source>
</evidence>
<dbReference type="Proteomes" id="UP000814243">
    <property type="component" value="Unassembled WGS sequence"/>
</dbReference>
<dbReference type="AlphaFoldDB" id="A0A922MCY2"/>
<sequence length="125" mass="13131">MKTERAVGRARLGRGRGHGRGRGDGRIRGRGRGVARTVARGRAVAGLGAGVGGPGLGVEDLDPTIHDRVLGRDLTVVPAPDLVAVAPNRPPDTTNTTDLTPEKLCRPTRLKHGVPAAGRKRKMIQ</sequence>
<feature type="region of interest" description="Disordered" evidence="1">
    <location>
        <begin position="1"/>
        <end position="34"/>
    </location>
</feature>
<reference evidence="2" key="1">
    <citation type="journal article" date="2021" name="G3 (Bethesda)">
        <title>Genome and transcriptome analysis of the beet armyworm Spodoptera exigua reveals targets for pest control. .</title>
        <authorList>
            <person name="Simon S."/>
            <person name="Breeschoten T."/>
            <person name="Jansen H.J."/>
            <person name="Dirks R.P."/>
            <person name="Schranz M.E."/>
            <person name="Ros V.I.D."/>
        </authorList>
    </citation>
    <scope>NUCLEOTIDE SEQUENCE</scope>
    <source>
        <strain evidence="2">TB_SE_WUR_2020</strain>
    </source>
</reference>